<dbReference type="SUPFAM" id="SSF56784">
    <property type="entry name" value="HAD-like"/>
    <property type="match status" value="1"/>
</dbReference>
<accession>A0A6J4PDV6</accession>
<sequence>MRALVTFDCFDTVVTRAVGGTRGASHVLAEHLRRSDDAALAPLAAVPAEVLVSAHLRAEHLAYRRHGERRDLGHSSAQLAELLGLPASAAPALRAAEEAVELALTRPVPAQLDAVRAARATGAQVGFLSDTALSSTALAALLRRCGVLEDGDLLWVSNELGAEKGQGRAYAAVAAALGPQRPPRGAWRHT</sequence>
<name>A0A6J4PDV6_9ACTN</name>
<organism evidence="1">
    <name type="scientific">uncultured Quadrisphaera sp</name>
    <dbReference type="NCBI Taxonomy" id="904978"/>
    <lineage>
        <taxon>Bacteria</taxon>
        <taxon>Bacillati</taxon>
        <taxon>Actinomycetota</taxon>
        <taxon>Actinomycetes</taxon>
        <taxon>Kineosporiales</taxon>
        <taxon>Kineosporiaceae</taxon>
        <taxon>Quadrisphaera</taxon>
        <taxon>environmental samples</taxon>
    </lineage>
</organism>
<dbReference type="InterPro" id="IPR036412">
    <property type="entry name" value="HAD-like_sf"/>
</dbReference>
<protein>
    <recommendedName>
        <fullName evidence="2">Hydrolase</fullName>
    </recommendedName>
</protein>
<dbReference type="Gene3D" id="1.10.150.400">
    <property type="match status" value="1"/>
</dbReference>
<gene>
    <name evidence="1" type="ORF">AVDCRST_MAG35-1281</name>
</gene>
<dbReference type="EMBL" id="CADCUY010000267">
    <property type="protein sequence ID" value="CAA9408178.1"/>
    <property type="molecule type" value="Genomic_DNA"/>
</dbReference>
<evidence type="ECO:0000313" key="1">
    <source>
        <dbReference type="EMBL" id="CAA9408178.1"/>
    </source>
</evidence>
<dbReference type="InterPro" id="IPR023214">
    <property type="entry name" value="HAD_sf"/>
</dbReference>
<dbReference type="Gene3D" id="3.40.50.1000">
    <property type="entry name" value="HAD superfamily/HAD-like"/>
    <property type="match status" value="1"/>
</dbReference>
<evidence type="ECO:0008006" key="2">
    <source>
        <dbReference type="Google" id="ProtNLM"/>
    </source>
</evidence>
<proteinExistence type="predicted"/>
<reference evidence="1" key="1">
    <citation type="submission" date="2020-02" db="EMBL/GenBank/DDBJ databases">
        <authorList>
            <person name="Meier V. D."/>
        </authorList>
    </citation>
    <scope>NUCLEOTIDE SEQUENCE</scope>
    <source>
        <strain evidence="1">AVDCRST_MAG35</strain>
    </source>
</reference>
<dbReference type="AlphaFoldDB" id="A0A6J4PDV6"/>
<feature type="non-terminal residue" evidence="1">
    <location>
        <position position="190"/>
    </location>
</feature>